<keyword evidence="3" id="KW-0804">Transcription</keyword>
<gene>
    <name evidence="5" type="ORF">E4Z66_00415</name>
</gene>
<dbReference type="InterPro" id="IPR001387">
    <property type="entry name" value="Cro/C1-type_HTH"/>
</dbReference>
<feature type="domain" description="HTH cro/C1-type" evidence="4">
    <location>
        <begin position="11"/>
        <end position="65"/>
    </location>
</feature>
<dbReference type="CDD" id="cd00093">
    <property type="entry name" value="HTH_XRE"/>
    <property type="match status" value="1"/>
</dbReference>
<dbReference type="InterPro" id="IPR050807">
    <property type="entry name" value="TransReg_Diox_bact_type"/>
</dbReference>
<dbReference type="GO" id="GO:0003700">
    <property type="term" value="F:DNA-binding transcription factor activity"/>
    <property type="evidence" value="ECO:0007669"/>
    <property type="project" value="TreeGrafter"/>
</dbReference>
<dbReference type="GO" id="GO:0003677">
    <property type="term" value="F:DNA binding"/>
    <property type="evidence" value="ECO:0007669"/>
    <property type="project" value="UniProtKB-KW"/>
</dbReference>
<dbReference type="GO" id="GO:0005829">
    <property type="term" value="C:cytosol"/>
    <property type="evidence" value="ECO:0007669"/>
    <property type="project" value="TreeGrafter"/>
</dbReference>
<sequence length="428" mass="45724">MAIDGLTGSRIRERRQINGLRQADLARQIGISASYLNLIEHNRRRIGGKLLLQIAEALGVESAHLSEGAEAALISALREAEAGAGLPGVELERIEEFAGRFPGWARLLAATHARVGQLEQTVDGLNDRLNHDPALASAVHEVLSTAASIRSTASILAETDALEQEWLDRFHTNINTDSARLADSSRLLAGYLEQGPSAREDGPKLPQEEVDEWLTAREYHVAELEDETMSAAQIVSASDLSPTAGMILHVVLDGYAADARALKASVLSRAIEAAGHVDPVVLSQTLRAPVGLVLRRMACLPELGAGYVLADRSGSLILRKGTAGFALPRFGASCPLWPVFQALSQPGTVIHRVVEQVGRRQAKFDCYAVTEPVGQAGYNEVALLRSGMLILPNSAPGAAELEVGASCRICPKDNCPGRREPSVLSDVA</sequence>
<dbReference type="RefSeq" id="WP_136460969.1">
    <property type="nucleotide sequence ID" value="NZ_SRKY01000001.1"/>
</dbReference>
<evidence type="ECO:0000313" key="6">
    <source>
        <dbReference type="Proteomes" id="UP000306602"/>
    </source>
</evidence>
<dbReference type="Proteomes" id="UP000306602">
    <property type="component" value="Unassembled WGS sequence"/>
</dbReference>
<name>A0A4S4NHD9_9RHOB</name>
<organism evidence="5 6">
    <name type="scientific">Aliishimia ponticola</name>
    <dbReference type="NCBI Taxonomy" id="2499833"/>
    <lineage>
        <taxon>Bacteria</taxon>
        <taxon>Pseudomonadati</taxon>
        <taxon>Pseudomonadota</taxon>
        <taxon>Alphaproteobacteria</taxon>
        <taxon>Rhodobacterales</taxon>
        <taxon>Paracoccaceae</taxon>
        <taxon>Aliishimia</taxon>
    </lineage>
</organism>
<reference evidence="5 6" key="1">
    <citation type="submission" date="2019-04" db="EMBL/GenBank/DDBJ databases">
        <title>Shimia ponticola sp. nov., isolated from seawater.</title>
        <authorList>
            <person name="Kim Y.-O."/>
            <person name="Yoon J.-H."/>
        </authorList>
    </citation>
    <scope>NUCLEOTIDE SEQUENCE [LARGE SCALE GENOMIC DNA]</scope>
    <source>
        <strain evidence="5 6">MYP11</strain>
    </source>
</reference>
<protein>
    <submittedName>
        <fullName evidence="5">XRE family transcriptional regulator</fullName>
    </submittedName>
</protein>
<dbReference type="PANTHER" id="PTHR46797">
    <property type="entry name" value="HTH-TYPE TRANSCRIPTIONAL REGULATOR"/>
    <property type="match status" value="1"/>
</dbReference>
<dbReference type="InterPro" id="IPR010982">
    <property type="entry name" value="Lambda_DNA-bd_dom_sf"/>
</dbReference>
<evidence type="ECO:0000256" key="2">
    <source>
        <dbReference type="ARBA" id="ARBA00023125"/>
    </source>
</evidence>
<keyword evidence="6" id="KW-1185">Reference proteome</keyword>
<dbReference type="OrthoDB" id="7790108at2"/>
<dbReference type="Pfam" id="PF09856">
    <property type="entry name" value="ScfRs"/>
    <property type="match status" value="1"/>
</dbReference>
<evidence type="ECO:0000256" key="3">
    <source>
        <dbReference type="ARBA" id="ARBA00023163"/>
    </source>
</evidence>
<evidence type="ECO:0000259" key="4">
    <source>
        <dbReference type="PROSITE" id="PS50943"/>
    </source>
</evidence>
<comment type="caution">
    <text evidence="5">The sequence shown here is derived from an EMBL/GenBank/DDBJ whole genome shotgun (WGS) entry which is preliminary data.</text>
</comment>
<dbReference type="PANTHER" id="PTHR46797:SF23">
    <property type="entry name" value="HTH-TYPE TRANSCRIPTIONAL REGULATOR SUTR"/>
    <property type="match status" value="1"/>
</dbReference>
<keyword evidence="1" id="KW-0805">Transcription regulation</keyword>
<dbReference type="PROSITE" id="PS50943">
    <property type="entry name" value="HTH_CROC1"/>
    <property type="match status" value="1"/>
</dbReference>
<dbReference type="SMART" id="SM00530">
    <property type="entry name" value="HTH_XRE"/>
    <property type="match status" value="1"/>
</dbReference>
<evidence type="ECO:0000313" key="5">
    <source>
        <dbReference type="EMBL" id="THH38077.1"/>
    </source>
</evidence>
<dbReference type="AlphaFoldDB" id="A0A4S4NHD9"/>
<keyword evidence="2" id="KW-0238">DNA-binding</keyword>
<evidence type="ECO:0000256" key="1">
    <source>
        <dbReference type="ARBA" id="ARBA00023015"/>
    </source>
</evidence>
<dbReference type="SUPFAM" id="SSF47413">
    <property type="entry name" value="lambda repressor-like DNA-binding domains"/>
    <property type="match status" value="1"/>
</dbReference>
<dbReference type="EMBL" id="SRKY01000001">
    <property type="protein sequence ID" value="THH38077.1"/>
    <property type="molecule type" value="Genomic_DNA"/>
</dbReference>
<dbReference type="InterPro" id="IPR018653">
    <property type="entry name" value="ScfR_C"/>
</dbReference>
<proteinExistence type="predicted"/>
<accession>A0A4S4NHD9</accession>
<dbReference type="Pfam" id="PF01381">
    <property type="entry name" value="HTH_3"/>
    <property type="match status" value="1"/>
</dbReference>
<dbReference type="Gene3D" id="1.10.260.40">
    <property type="entry name" value="lambda repressor-like DNA-binding domains"/>
    <property type="match status" value="1"/>
</dbReference>